<sequence length="316" mass="34472">MSVGQNYEGSMLKIIAVLSGFLLVLLPPVARAQACGGARATDDAASKMLQRQLSALRSIERARGCQSGDRSGFFNACREVALKINAVQQQLGSTTKTNCTRPRAREAGHVKPQRGPERAPQAATAVKQALVRSSELAPRKRRAPKNALHYCVRLSDGYYFPTPNSQYGQKGGADTALAQCRMICETEDIAVYVLNDHNDESADMVSVATGQSYADLPVAYNYHGGAAFQRCNWNGYVAKVRAHLLLRQQSKQLAKRDIPLPDKRPEINSAATDTRVYSDDKPMPTRVPRSVGPSFIPDASGDRIGRFPVSHEETGL</sequence>
<protein>
    <submittedName>
        <fullName evidence="2">DUF2865 domain-containing protein</fullName>
    </submittedName>
</protein>
<gene>
    <name evidence="2" type="ORF">F3W84_10445</name>
</gene>
<dbReference type="Proteomes" id="UP000327108">
    <property type="component" value="Unassembled WGS sequence"/>
</dbReference>
<keyword evidence="3" id="KW-1185">Reference proteome</keyword>
<accession>A0A5N1JY85</accession>
<comment type="caution">
    <text evidence="2">The sequence shown here is derived from an EMBL/GenBank/DDBJ whole genome shotgun (WGS) entry which is preliminary data.</text>
</comment>
<feature type="region of interest" description="Disordered" evidence="1">
    <location>
        <begin position="256"/>
        <end position="316"/>
    </location>
</feature>
<feature type="compositionally biased region" description="Basic and acidic residues" evidence="1">
    <location>
        <begin position="256"/>
        <end position="266"/>
    </location>
</feature>
<feature type="region of interest" description="Disordered" evidence="1">
    <location>
        <begin position="93"/>
        <end position="122"/>
    </location>
</feature>
<feature type="compositionally biased region" description="Basic and acidic residues" evidence="1">
    <location>
        <begin position="300"/>
        <end position="316"/>
    </location>
</feature>
<dbReference type="EMBL" id="VYXQ01000008">
    <property type="protein sequence ID" value="KAA9368300.1"/>
    <property type="molecule type" value="Genomic_DNA"/>
</dbReference>
<proteinExistence type="predicted"/>
<evidence type="ECO:0000313" key="2">
    <source>
        <dbReference type="EMBL" id="KAA9368300.1"/>
    </source>
</evidence>
<name>A0A5N1JY85_9HYPH</name>
<organism evidence="2 3">
    <name type="scientific">Ochrobactrum quorumnocens</name>
    <dbReference type="NCBI Taxonomy" id="271865"/>
    <lineage>
        <taxon>Bacteria</taxon>
        <taxon>Pseudomonadati</taxon>
        <taxon>Pseudomonadota</taxon>
        <taxon>Alphaproteobacteria</taxon>
        <taxon>Hyphomicrobiales</taxon>
        <taxon>Brucellaceae</taxon>
        <taxon>Brucella/Ochrobactrum group</taxon>
        <taxon>Ochrobactrum</taxon>
    </lineage>
</organism>
<reference evidence="2 3" key="1">
    <citation type="submission" date="2019-09" db="EMBL/GenBank/DDBJ databases">
        <title>Biological control of the noxious weed angled onion (Allium triquetrum) thwarted by endophytic bacteria in Victoria, Australia.</title>
        <authorList>
            <person name="Tehranchian P."/>
            <person name="Adair R.J."/>
            <person name="Van T.H."/>
            <person name="Morrison P.D."/>
            <person name="Williams H."/>
            <person name="Lawrie A.C."/>
        </authorList>
    </citation>
    <scope>NUCLEOTIDE SEQUENCE [LARGE SCALE GENOMIC DNA]</scope>
    <source>
        <strain evidence="2 3">RPTAtOch1</strain>
    </source>
</reference>
<evidence type="ECO:0000313" key="3">
    <source>
        <dbReference type="Proteomes" id="UP000327108"/>
    </source>
</evidence>
<dbReference type="AlphaFoldDB" id="A0A5N1JY85"/>
<evidence type="ECO:0000256" key="1">
    <source>
        <dbReference type="SAM" id="MobiDB-lite"/>
    </source>
</evidence>
<dbReference type="InterPro" id="IPR021293">
    <property type="entry name" value="DUF2865"/>
</dbReference>
<feature type="compositionally biased region" description="Basic and acidic residues" evidence="1">
    <location>
        <begin position="103"/>
        <end position="117"/>
    </location>
</feature>
<dbReference type="Pfam" id="PF11064">
    <property type="entry name" value="DUF2865"/>
    <property type="match status" value="1"/>
</dbReference>